<feature type="compositionally biased region" description="Basic and acidic residues" evidence="7">
    <location>
        <begin position="645"/>
        <end position="666"/>
    </location>
</feature>
<evidence type="ECO:0000256" key="5">
    <source>
        <dbReference type="ARBA" id="ARBA00038437"/>
    </source>
</evidence>
<dbReference type="GO" id="GO:0004386">
    <property type="term" value="F:helicase activity"/>
    <property type="evidence" value="ECO:0007669"/>
    <property type="project" value="UniProtKB-KW"/>
</dbReference>
<evidence type="ECO:0000259" key="10">
    <source>
        <dbReference type="PROSITE" id="PS51195"/>
    </source>
</evidence>
<dbReference type="PROSITE" id="PS51195">
    <property type="entry name" value="Q_MOTIF"/>
    <property type="match status" value="1"/>
</dbReference>
<comment type="similarity">
    <text evidence="5">Belongs to the DEAD box helicase family.</text>
</comment>
<keyword evidence="2" id="KW-0378">Hydrolase</keyword>
<keyword evidence="4" id="KW-0067">ATP-binding</keyword>
<evidence type="ECO:0000313" key="11">
    <source>
        <dbReference type="EMBL" id="MFC6714703.1"/>
    </source>
</evidence>
<feature type="compositionally biased region" description="Basic and acidic residues" evidence="7">
    <location>
        <begin position="41"/>
        <end position="183"/>
    </location>
</feature>
<dbReference type="InterPro" id="IPR014001">
    <property type="entry name" value="Helicase_ATP-bd"/>
</dbReference>
<dbReference type="Gene3D" id="3.40.50.300">
    <property type="entry name" value="P-loop containing nucleotide triphosphate hydrolases"/>
    <property type="match status" value="2"/>
</dbReference>
<dbReference type="InterPro" id="IPR050079">
    <property type="entry name" value="DEAD_box_RNA_helicase"/>
</dbReference>
<feature type="domain" description="Helicase ATP-binding" evidence="8">
    <location>
        <begin position="251"/>
        <end position="424"/>
    </location>
</feature>
<feature type="domain" description="DEAD-box RNA helicase Q" evidence="10">
    <location>
        <begin position="220"/>
        <end position="248"/>
    </location>
</feature>
<feature type="short sequence motif" description="Q motif" evidence="6">
    <location>
        <begin position="220"/>
        <end position="248"/>
    </location>
</feature>
<dbReference type="CDD" id="cd00268">
    <property type="entry name" value="DEADc"/>
    <property type="match status" value="1"/>
</dbReference>
<dbReference type="InterPro" id="IPR027417">
    <property type="entry name" value="P-loop_NTPase"/>
</dbReference>
<evidence type="ECO:0000256" key="3">
    <source>
        <dbReference type="ARBA" id="ARBA00022806"/>
    </source>
</evidence>
<dbReference type="SMART" id="SM00487">
    <property type="entry name" value="DEXDc"/>
    <property type="match status" value="1"/>
</dbReference>
<dbReference type="SUPFAM" id="SSF52540">
    <property type="entry name" value="P-loop containing nucleoside triphosphate hydrolases"/>
    <property type="match status" value="1"/>
</dbReference>
<accession>A0ABW2AUU8</accession>
<feature type="region of interest" description="Disordered" evidence="7">
    <location>
        <begin position="614"/>
        <end position="666"/>
    </location>
</feature>
<dbReference type="PROSITE" id="PS51194">
    <property type="entry name" value="HELICASE_CTER"/>
    <property type="match status" value="1"/>
</dbReference>
<dbReference type="Pfam" id="PF00270">
    <property type="entry name" value="DEAD"/>
    <property type="match status" value="1"/>
</dbReference>
<feature type="region of interest" description="Disordered" evidence="7">
    <location>
        <begin position="1"/>
        <end position="209"/>
    </location>
</feature>
<keyword evidence="3 11" id="KW-0347">Helicase</keyword>
<reference evidence="12" key="1">
    <citation type="journal article" date="2019" name="Int. J. Syst. Evol. Microbiol.">
        <title>The Global Catalogue of Microorganisms (GCM) 10K type strain sequencing project: providing services to taxonomists for standard genome sequencing and annotation.</title>
        <authorList>
            <consortium name="The Broad Institute Genomics Platform"/>
            <consortium name="The Broad Institute Genome Sequencing Center for Infectious Disease"/>
            <person name="Wu L."/>
            <person name="Ma J."/>
        </authorList>
    </citation>
    <scope>NUCLEOTIDE SEQUENCE [LARGE SCALE GENOMIC DNA]</scope>
    <source>
        <strain evidence="12">NBRC 106593</strain>
    </source>
</reference>
<evidence type="ECO:0000256" key="7">
    <source>
        <dbReference type="SAM" id="MobiDB-lite"/>
    </source>
</evidence>
<name>A0ABW2AUU8_9MICO</name>
<evidence type="ECO:0000256" key="2">
    <source>
        <dbReference type="ARBA" id="ARBA00022801"/>
    </source>
</evidence>
<dbReference type="InterPro" id="IPR044742">
    <property type="entry name" value="DEAD/DEAH_RhlB"/>
</dbReference>
<proteinExistence type="inferred from homology"/>
<dbReference type="PANTHER" id="PTHR47959:SF13">
    <property type="entry name" value="ATP-DEPENDENT RNA HELICASE RHLE"/>
    <property type="match status" value="1"/>
</dbReference>
<evidence type="ECO:0000259" key="9">
    <source>
        <dbReference type="PROSITE" id="PS51194"/>
    </source>
</evidence>
<keyword evidence="1" id="KW-0547">Nucleotide-binding</keyword>
<dbReference type="CDD" id="cd18787">
    <property type="entry name" value="SF2_C_DEAD"/>
    <property type="match status" value="1"/>
</dbReference>
<feature type="domain" description="Helicase C-terminal" evidence="9">
    <location>
        <begin position="435"/>
        <end position="593"/>
    </location>
</feature>
<organism evidence="11 12">
    <name type="scientific">Branchiibius cervicis</name>
    <dbReference type="NCBI Taxonomy" id="908252"/>
    <lineage>
        <taxon>Bacteria</taxon>
        <taxon>Bacillati</taxon>
        <taxon>Actinomycetota</taxon>
        <taxon>Actinomycetes</taxon>
        <taxon>Micrococcales</taxon>
        <taxon>Dermacoccaceae</taxon>
        <taxon>Branchiibius</taxon>
    </lineage>
</organism>
<dbReference type="InterPro" id="IPR011545">
    <property type="entry name" value="DEAD/DEAH_box_helicase_dom"/>
</dbReference>
<dbReference type="Proteomes" id="UP001596356">
    <property type="component" value="Unassembled WGS sequence"/>
</dbReference>
<feature type="compositionally biased region" description="Polar residues" evidence="7">
    <location>
        <begin position="1"/>
        <end position="10"/>
    </location>
</feature>
<dbReference type="RefSeq" id="WP_377823297.1">
    <property type="nucleotide sequence ID" value="NZ_JBHSWJ010000002.1"/>
</dbReference>
<evidence type="ECO:0000313" key="12">
    <source>
        <dbReference type="Proteomes" id="UP001596356"/>
    </source>
</evidence>
<keyword evidence="12" id="KW-1185">Reference proteome</keyword>
<dbReference type="SMART" id="SM00490">
    <property type="entry name" value="HELICc"/>
    <property type="match status" value="1"/>
</dbReference>
<evidence type="ECO:0000259" key="8">
    <source>
        <dbReference type="PROSITE" id="PS51192"/>
    </source>
</evidence>
<sequence>MSHHSTTPAATSAGKKPRWTREQKLAAQKGKNAASTKNTTRRPEREPRSRRDDYDSSRSDSRPQRGDDRRSENRSYGERRDNRSYGERRDNRSYGDRPQRSDERRYDNRRDDNRSYGERRDNRSYGDRPKRSDERRYDNRRDDNRSYGERRDNRSYGERRDNRSYGERRDDNRRYDDRRDDNRSSYGERPQRRTFARPQQTTTTRATAARIQEPIDMSDNGFAALGLPEVLVERLARDGITQPFPIQQAAIPDALAGRDVLGRGRTGSGKTLAFGLPTLTRLMGSKARPHQPRAIVLVPTRELAMQVSDALQPLVHVAGLHHKLVAGGMPYEPQLSALARGVDLLIATPGRLSDLIARGAADLSAVQIAILDEADHMAEMGFLEAITEILDLVPEGGQRLLFSATLDRGIDTVVDRYLTDPVTHSTDDGTASVTTMEHHALLIEPRDKKVVTAEVANRSGRTVVFVRTKLGADRVATELREQGIVAAALHGGLNQGQRNKVLSAFKDGRIPVLVATDVAARGIHVDDVSLVLQIDPPADHKDYLHRAGRTARAGEAGTVVTLALPHQRKGVQRLLDEAGVGIQLTKARPGDDIIAAAGGSRPSGDFVSQSTLEDLLTPPGQRDRGHRGGPRGYRGGPRRPGQGRGDYRGDRRGGRSERGYSRAGRD</sequence>
<dbReference type="EMBL" id="JBHSWJ010000002">
    <property type="protein sequence ID" value="MFC6714703.1"/>
    <property type="molecule type" value="Genomic_DNA"/>
</dbReference>
<dbReference type="Pfam" id="PF00271">
    <property type="entry name" value="Helicase_C"/>
    <property type="match status" value="1"/>
</dbReference>
<dbReference type="InterPro" id="IPR014014">
    <property type="entry name" value="RNA_helicase_DEAD_Q_motif"/>
</dbReference>
<dbReference type="InterPro" id="IPR001650">
    <property type="entry name" value="Helicase_C-like"/>
</dbReference>
<dbReference type="PROSITE" id="PS51192">
    <property type="entry name" value="HELICASE_ATP_BIND_1"/>
    <property type="match status" value="1"/>
</dbReference>
<dbReference type="PANTHER" id="PTHR47959">
    <property type="entry name" value="ATP-DEPENDENT RNA HELICASE RHLE-RELATED"/>
    <property type="match status" value="1"/>
</dbReference>
<comment type="caution">
    <text evidence="11">The sequence shown here is derived from an EMBL/GenBank/DDBJ whole genome shotgun (WGS) entry which is preliminary data.</text>
</comment>
<evidence type="ECO:0000256" key="4">
    <source>
        <dbReference type="ARBA" id="ARBA00022840"/>
    </source>
</evidence>
<evidence type="ECO:0000256" key="6">
    <source>
        <dbReference type="PROSITE-ProRule" id="PRU00552"/>
    </source>
</evidence>
<feature type="compositionally biased region" description="Low complexity" evidence="7">
    <location>
        <begin position="196"/>
        <end position="209"/>
    </location>
</feature>
<protein>
    <submittedName>
        <fullName evidence="11">DEAD/DEAH box helicase</fullName>
    </submittedName>
</protein>
<evidence type="ECO:0000256" key="1">
    <source>
        <dbReference type="ARBA" id="ARBA00022741"/>
    </source>
</evidence>
<gene>
    <name evidence="11" type="ORF">ACFQBT_13115</name>
</gene>